<dbReference type="OrthoDB" id="10500985at2759"/>
<sequence length="103" mass="11630">MHKDKEENSHHDSHYRARELAAFAAYDHHHLDGEMFLQPSQRPFETISLNVHSSRAIKQIIPTAGYAIETTTKRDCFKETLKPPVAKGLASKQQFLAGDCVPS</sequence>
<dbReference type="EMBL" id="CAJDYZ010009785">
    <property type="protein sequence ID" value="CAD1477035.1"/>
    <property type="molecule type" value="Genomic_DNA"/>
</dbReference>
<accession>A0A6V7HB86</accession>
<evidence type="ECO:0000313" key="1">
    <source>
        <dbReference type="EMBL" id="CAD1477035.1"/>
    </source>
</evidence>
<protein>
    <submittedName>
        <fullName evidence="1">Uncharacterized protein</fullName>
    </submittedName>
</protein>
<comment type="caution">
    <text evidence="1">The sequence shown here is derived from an EMBL/GenBank/DDBJ whole genome shotgun (WGS) entry which is preliminary data.</text>
</comment>
<dbReference type="Proteomes" id="UP000752696">
    <property type="component" value="Unassembled WGS sequence"/>
</dbReference>
<gene>
    <name evidence="1" type="ORF">MHI_LOCUS706568</name>
</gene>
<organism evidence="1 2">
    <name type="scientific">Heterotrigona itama</name>
    <dbReference type="NCBI Taxonomy" id="395501"/>
    <lineage>
        <taxon>Eukaryota</taxon>
        <taxon>Metazoa</taxon>
        <taxon>Ecdysozoa</taxon>
        <taxon>Arthropoda</taxon>
        <taxon>Hexapoda</taxon>
        <taxon>Insecta</taxon>
        <taxon>Pterygota</taxon>
        <taxon>Neoptera</taxon>
        <taxon>Endopterygota</taxon>
        <taxon>Hymenoptera</taxon>
        <taxon>Apocrita</taxon>
        <taxon>Aculeata</taxon>
        <taxon>Apoidea</taxon>
        <taxon>Anthophila</taxon>
        <taxon>Apidae</taxon>
        <taxon>Heterotrigona</taxon>
    </lineage>
</organism>
<reference evidence="1" key="1">
    <citation type="submission" date="2020-07" db="EMBL/GenBank/DDBJ databases">
        <authorList>
            <person name="Nazaruddin N."/>
        </authorList>
    </citation>
    <scope>NUCLEOTIDE SEQUENCE</scope>
</reference>
<dbReference type="AlphaFoldDB" id="A0A6V7HB86"/>
<keyword evidence="2" id="KW-1185">Reference proteome</keyword>
<feature type="non-terminal residue" evidence="1">
    <location>
        <position position="1"/>
    </location>
</feature>
<name>A0A6V7HB86_9HYME</name>
<proteinExistence type="predicted"/>
<evidence type="ECO:0000313" key="2">
    <source>
        <dbReference type="Proteomes" id="UP000752696"/>
    </source>
</evidence>